<proteinExistence type="inferred from homology"/>
<dbReference type="Gene3D" id="1.10.287.130">
    <property type="match status" value="1"/>
</dbReference>
<dbReference type="Gene3D" id="3.30.565.10">
    <property type="entry name" value="Histidine kinase-like ATPase, C-terminal domain"/>
    <property type="match status" value="1"/>
</dbReference>
<dbReference type="FunFam" id="3.30.565.10:FF:000010">
    <property type="entry name" value="Sensor histidine kinase RcsC"/>
    <property type="match status" value="1"/>
</dbReference>
<evidence type="ECO:0000256" key="5">
    <source>
        <dbReference type="ARBA" id="ARBA00022553"/>
    </source>
</evidence>
<evidence type="ECO:0000313" key="15">
    <source>
        <dbReference type="EMBL" id="RGX29056.1"/>
    </source>
</evidence>
<dbReference type="Gene3D" id="3.30.450.20">
    <property type="entry name" value="PAS domain"/>
    <property type="match status" value="2"/>
</dbReference>
<feature type="modified residue" description="4-aspartylphosphate" evidence="10">
    <location>
        <position position="983"/>
    </location>
</feature>
<keyword evidence="6" id="KW-0418">Kinase</keyword>
<dbReference type="SMART" id="SM00387">
    <property type="entry name" value="HATPase_c"/>
    <property type="match status" value="1"/>
</dbReference>
<dbReference type="Pfam" id="PF00512">
    <property type="entry name" value="HisKA"/>
    <property type="match status" value="1"/>
</dbReference>
<dbReference type="SUPFAM" id="SSF52172">
    <property type="entry name" value="CheY-like"/>
    <property type="match status" value="2"/>
</dbReference>
<dbReference type="NCBIfam" id="TIGR00229">
    <property type="entry name" value="sensory_box"/>
    <property type="match status" value="2"/>
</dbReference>
<organism evidence="15 16">
    <name type="scientific">Enterocloster asparagiformis</name>
    <dbReference type="NCBI Taxonomy" id="333367"/>
    <lineage>
        <taxon>Bacteria</taxon>
        <taxon>Bacillati</taxon>
        <taxon>Bacillota</taxon>
        <taxon>Clostridia</taxon>
        <taxon>Lachnospirales</taxon>
        <taxon>Lachnospiraceae</taxon>
        <taxon>Enterocloster</taxon>
    </lineage>
</organism>
<evidence type="ECO:0000256" key="8">
    <source>
        <dbReference type="ARBA" id="ARBA00024867"/>
    </source>
</evidence>
<dbReference type="Pfam" id="PF02518">
    <property type="entry name" value="HATPase_c"/>
    <property type="match status" value="1"/>
</dbReference>
<dbReference type="PROSITE" id="PS50112">
    <property type="entry name" value="PAS"/>
    <property type="match status" value="1"/>
</dbReference>
<feature type="domain" description="PAS" evidence="13">
    <location>
        <begin position="269"/>
        <end position="343"/>
    </location>
</feature>
<dbReference type="SUPFAM" id="SSF55785">
    <property type="entry name" value="PYP-like sensor domain (PAS domain)"/>
    <property type="match status" value="2"/>
</dbReference>
<dbReference type="PANTHER" id="PTHR45339:SF1">
    <property type="entry name" value="HYBRID SIGNAL TRANSDUCTION HISTIDINE KINASE J"/>
    <property type="match status" value="1"/>
</dbReference>
<comment type="caution">
    <text evidence="15">The sequence shown here is derived from an EMBL/GenBank/DDBJ whole genome shotgun (WGS) entry which is preliminary data.</text>
</comment>
<dbReference type="PRINTS" id="PR00344">
    <property type="entry name" value="BCTRLSENSOR"/>
</dbReference>
<feature type="domain" description="PAC" evidence="14">
    <location>
        <begin position="346"/>
        <end position="397"/>
    </location>
</feature>
<dbReference type="EC" id="2.7.13.3" evidence="3"/>
<sequence length="1195" mass="135195">MRRQMTAIETIREFCRVWFEERDWKKTVEYLTEDVTFVGAGEHESARGKEAMAAYLREDILEIPEPFDLDFTVIHQQPIREDVVSLSFEIVLKNTVYIWRLRCFFTLVEAAEGVWEIASLHFAEPGNSQQGAEHYPQTLVIRNTVRQRQELLNDSLPGGMMGGYIEDGFPFYFVNRQMLRYLGYETEAEFIDDIDGMITNCMHPDDRGMVDQEVAGQLEAAGEYMVEYRMKKKDGSFIWVHDVGKRMTAEDGRAAITSVCIDITAQKRAQEEVLNLYNNIPGAVFRCRFDAGFSVIDANDGLFEFLGYSREEFAALGNRMASVIYPDDLKVLVDTLNRQLATGNTIHTENRLIRKDGTVRWVSVKAQLFRELSGESFFYCVFVDITDEKLLQKRERELYEQELSYFAELSSAGGSTQGRLNLTRNQVESYMATEDVAIASVGNSYDQTIENLAASAVDPVCGEKIRTNLNREKVLADYAAGKADFHMDFLRRRKGGGAFWGSTSFRLCVNPENNDIITFFYTFDITEQKLREQLLMQIAALDYDVITEINIPAGVHRLISYDEQIKDTIMQDGVFQKEIRRIADRFMDGPAKREYLAHLDFEYMQKQLEHQPSYTFSVEMRDNSGSLRVKRIQVFYISRELKRVCMARTDVTDVVRQEQRQKEELAAALVAAEQANAAKSDFLSRMSHEIRTPMNAIIGMSTIAAQHIGDDEQVADCISKIGISSRFLLSLINDILDMSRIESGKMLLKNEKIPTEEFLNGINSICYAQAASKGVDYECIADPVLDDYYVGDAMKLQQVLINILSNAIKFTSEGGKVTFSASQRKKTKNDAVLRFIVNDTGVGMSEEFIPHIFEPFSQESTGTTAVYGGTGLGLAISKNIVDMMDGRITVRSIKGIGTEFTVDVKLGISEEEKHRHSQKKHDYNFSHLKTLVVDDDVAVCESAVSTLREMGVQAQWVDSGRKAVDLVAGLKDNGRYFDMILVDWKMPDMDGIETARRIRAIVGPDVTIIIMTAYDWLSIEHEAKLAGVNLLMSKPMFKSSLVSAFTRALGEKEERRQPVNVEYNFAGKRILLVEDNQINTEVAALLLRDKGFEVDTAENGLRALERFSKSEPGYYDAILMDIRMPLMDGLTAANNIRHLSNADAHTVPIIAMTANAFDDDIEKSKAAGMNAHLAKPVDPQRLYQLLYDFVFGKED</sequence>
<evidence type="ECO:0000256" key="2">
    <source>
        <dbReference type="ARBA" id="ARBA00006402"/>
    </source>
</evidence>
<dbReference type="PROSITE" id="PS50110">
    <property type="entry name" value="RESPONSE_REGULATORY"/>
    <property type="match status" value="2"/>
</dbReference>
<dbReference type="Gene3D" id="3.10.450.50">
    <property type="match status" value="1"/>
</dbReference>
<dbReference type="GO" id="GO:0000155">
    <property type="term" value="F:phosphorelay sensor kinase activity"/>
    <property type="evidence" value="ECO:0007669"/>
    <property type="project" value="InterPro"/>
</dbReference>
<evidence type="ECO:0000313" key="16">
    <source>
        <dbReference type="Proteomes" id="UP000283880"/>
    </source>
</evidence>
<evidence type="ECO:0000256" key="3">
    <source>
        <dbReference type="ARBA" id="ARBA00012438"/>
    </source>
</evidence>
<feature type="domain" description="PAC" evidence="14">
    <location>
        <begin position="224"/>
        <end position="275"/>
    </location>
</feature>
<evidence type="ECO:0000259" key="12">
    <source>
        <dbReference type="PROSITE" id="PS50110"/>
    </source>
</evidence>
<dbReference type="CDD" id="cd00082">
    <property type="entry name" value="HisKA"/>
    <property type="match status" value="1"/>
</dbReference>
<protein>
    <recommendedName>
        <fullName evidence="9">Circadian input-output histidine kinase CikA</fullName>
        <ecNumber evidence="3">2.7.13.3</ecNumber>
    </recommendedName>
    <alternativeName>
        <fullName evidence="4">Stage 0 sporulation protein A homolog</fullName>
    </alternativeName>
</protein>
<evidence type="ECO:0000256" key="10">
    <source>
        <dbReference type="PROSITE-ProRule" id="PRU00169"/>
    </source>
</evidence>
<dbReference type="OrthoDB" id="9803190at2"/>
<evidence type="ECO:0000256" key="1">
    <source>
        <dbReference type="ARBA" id="ARBA00000085"/>
    </source>
</evidence>
<dbReference type="Pfam" id="PF00072">
    <property type="entry name" value="Response_reg"/>
    <property type="match status" value="2"/>
</dbReference>
<comment type="similarity">
    <text evidence="2">In the N-terminal section; belongs to the phytochrome family.</text>
</comment>
<reference evidence="15 16" key="1">
    <citation type="submission" date="2018-08" db="EMBL/GenBank/DDBJ databases">
        <title>A genome reference for cultivated species of the human gut microbiota.</title>
        <authorList>
            <person name="Zou Y."/>
            <person name="Xue W."/>
            <person name="Luo G."/>
        </authorList>
    </citation>
    <scope>NUCLEOTIDE SEQUENCE [LARGE SCALE GENOMIC DNA]</scope>
    <source>
        <strain evidence="15 16">AF04-15</strain>
    </source>
</reference>
<keyword evidence="5 10" id="KW-0597">Phosphoprotein</keyword>
<evidence type="ECO:0000256" key="9">
    <source>
        <dbReference type="ARBA" id="ARBA00074306"/>
    </source>
</evidence>
<dbReference type="SMART" id="SM00086">
    <property type="entry name" value="PAC"/>
    <property type="match status" value="3"/>
</dbReference>
<dbReference type="Pfam" id="PF08447">
    <property type="entry name" value="PAS_3"/>
    <property type="match status" value="2"/>
</dbReference>
<dbReference type="Gene3D" id="3.40.50.2300">
    <property type="match status" value="2"/>
</dbReference>
<feature type="domain" description="Response regulatory" evidence="12">
    <location>
        <begin position="929"/>
        <end position="1049"/>
    </location>
</feature>
<dbReference type="InterPro" id="IPR005467">
    <property type="entry name" value="His_kinase_dom"/>
</dbReference>
<evidence type="ECO:0000259" key="13">
    <source>
        <dbReference type="PROSITE" id="PS50112"/>
    </source>
</evidence>
<dbReference type="InterPro" id="IPR004358">
    <property type="entry name" value="Sig_transdc_His_kin-like_C"/>
</dbReference>
<dbReference type="SMART" id="SM00448">
    <property type="entry name" value="REC"/>
    <property type="match status" value="2"/>
</dbReference>
<dbReference type="EMBL" id="QSBM01000009">
    <property type="protein sequence ID" value="RGX29056.1"/>
    <property type="molecule type" value="Genomic_DNA"/>
</dbReference>
<name>A0A413FEY4_9FIRM</name>
<dbReference type="InterPro" id="IPR013655">
    <property type="entry name" value="PAS_fold_3"/>
</dbReference>
<evidence type="ECO:0000256" key="7">
    <source>
        <dbReference type="ARBA" id="ARBA00023012"/>
    </source>
</evidence>
<evidence type="ECO:0000256" key="4">
    <source>
        <dbReference type="ARBA" id="ARBA00018672"/>
    </source>
</evidence>
<evidence type="ECO:0000256" key="6">
    <source>
        <dbReference type="ARBA" id="ARBA00022777"/>
    </source>
</evidence>
<dbReference type="SMART" id="SM00091">
    <property type="entry name" value="PAS"/>
    <property type="match status" value="2"/>
</dbReference>
<dbReference type="SUPFAM" id="SSF55874">
    <property type="entry name" value="ATPase domain of HSP90 chaperone/DNA topoisomerase II/histidine kinase"/>
    <property type="match status" value="1"/>
</dbReference>
<dbReference type="CDD" id="cd17546">
    <property type="entry name" value="REC_hyHK_CKI1_RcsC-like"/>
    <property type="match status" value="2"/>
</dbReference>
<evidence type="ECO:0000259" key="14">
    <source>
        <dbReference type="PROSITE" id="PS50113"/>
    </source>
</evidence>
<dbReference type="PROSITE" id="PS50113">
    <property type="entry name" value="PAC"/>
    <property type="match status" value="2"/>
</dbReference>
<comment type="catalytic activity">
    <reaction evidence="1">
        <text>ATP + protein L-histidine = ADP + protein N-phospho-L-histidine.</text>
        <dbReference type="EC" id="2.7.13.3"/>
    </reaction>
</comment>
<dbReference type="PANTHER" id="PTHR45339">
    <property type="entry name" value="HYBRID SIGNAL TRANSDUCTION HISTIDINE KINASE J"/>
    <property type="match status" value="1"/>
</dbReference>
<dbReference type="CDD" id="cd16922">
    <property type="entry name" value="HATPase_EvgS-ArcB-TorS-like"/>
    <property type="match status" value="1"/>
</dbReference>
<dbReference type="InterPro" id="IPR003661">
    <property type="entry name" value="HisK_dim/P_dom"/>
</dbReference>
<gene>
    <name evidence="15" type="ORF">DWV29_13430</name>
</gene>
<evidence type="ECO:0000259" key="11">
    <source>
        <dbReference type="PROSITE" id="PS50109"/>
    </source>
</evidence>
<dbReference type="CDD" id="cd00130">
    <property type="entry name" value="PAS"/>
    <property type="match status" value="2"/>
</dbReference>
<keyword evidence="7" id="KW-0902">Two-component regulatory system</keyword>
<dbReference type="InterPro" id="IPR032710">
    <property type="entry name" value="NTF2-like_dom_sf"/>
</dbReference>
<feature type="modified residue" description="4-aspartylphosphate" evidence="10">
    <location>
        <position position="1121"/>
    </location>
</feature>
<dbReference type="SMART" id="SM00388">
    <property type="entry name" value="HisKA"/>
    <property type="match status" value="1"/>
</dbReference>
<dbReference type="SUPFAM" id="SSF54427">
    <property type="entry name" value="NTF2-like"/>
    <property type="match status" value="1"/>
</dbReference>
<dbReference type="InterPro" id="IPR000014">
    <property type="entry name" value="PAS"/>
</dbReference>
<dbReference type="InterPro" id="IPR001610">
    <property type="entry name" value="PAC"/>
</dbReference>
<dbReference type="InterPro" id="IPR036890">
    <property type="entry name" value="HATPase_C_sf"/>
</dbReference>
<dbReference type="InterPro" id="IPR036097">
    <property type="entry name" value="HisK_dim/P_sf"/>
</dbReference>
<dbReference type="InterPro" id="IPR003594">
    <property type="entry name" value="HATPase_dom"/>
</dbReference>
<dbReference type="PROSITE" id="PS50109">
    <property type="entry name" value="HIS_KIN"/>
    <property type="match status" value="1"/>
</dbReference>
<keyword evidence="6" id="KW-0808">Transferase</keyword>
<comment type="function">
    <text evidence="8">May play the central regulatory role in sporulation. It may be an element of the effector pathway responsible for the activation of sporulation genes in response to nutritional stress. Spo0A may act in concert with spo0H (a sigma factor) to control the expression of some genes that are critical to the sporulation process.</text>
</comment>
<dbReference type="SUPFAM" id="SSF47384">
    <property type="entry name" value="Homodimeric domain of signal transducing histidine kinase"/>
    <property type="match status" value="1"/>
</dbReference>
<feature type="domain" description="Histidine kinase" evidence="11">
    <location>
        <begin position="685"/>
        <end position="908"/>
    </location>
</feature>
<dbReference type="InterPro" id="IPR011006">
    <property type="entry name" value="CheY-like_superfamily"/>
</dbReference>
<accession>A0A413FEY4</accession>
<dbReference type="InterPro" id="IPR035965">
    <property type="entry name" value="PAS-like_dom_sf"/>
</dbReference>
<feature type="domain" description="Response regulatory" evidence="12">
    <location>
        <begin position="1069"/>
        <end position="1190"/>
    </location>
</feature>
<dbReference type="AlphaFoldDB" id="A0A413FEY4"/>
<dbReference type="Proteomes" id="UP000283880">
    <property type="component" value="Unassembled WGS sequence"/>
</dbReference>
<dbReference type="InterPro" id="IPR001789">
    <property type="entry name" value="Sig_transdc_resp-reg_receiver"/>
</dbReference>
<dbReference type="InterPro" id="IPR000700">
    <property type="entry name" value="PAS-assoc_C"/>
</dbReference>
<dbReference type="RefSeq" id="WP_117777512.1">
    <property type="nucleotide sequence ID" value="NZ_QSBM01000009.1"/>
</dbReference>